<feature type="region of interest" description="Disordered" evidence="1">
    <location>
        <begin position="1"/>
        <end position="28"/>
    </location>
</feature>
<dbReference type="EMBL" id="CP024608">
    <property type="protein sequence ID" value="ATQ75091.1"/>
    <property type="molecule type" value="Genomic_DNA"/>
</dbReference>
<name>A0A2D2DJE7_9BURK</name>
<evidence type="ECO:0000313" key="2">
    <source>
        <dbReference type="EMBL" id="ATQ75091.1"/>
    </source>
</evidence>
<organism evidence="2 3">
    <name type="scientific">Massilia violaceinigra</name>
    <dbReference type="NCBI Taxonomy" id="2045208"/>
    <lineage>
        <taxon>Bacteria</taxon>
        <taxon>Pseudomonadati</taxon>
        <taxon>Pseudomonadota</taxon>
        <taxon>Betaproteobacteria</taxon>
        <taxon>Burkholderiales</taxon>
        <taxon>Oxalobacteraceae</taxon>
        <taxon>Telluria group</taxon>
        <taxon>Massilia</taxon>
    </lineage>
</organism>
<accession>A0A2D2DJE7</accession>
<dbReference type="KEGG" id="mass:CR152_11575"/>
<dbReference type="RefSeq" id="WP_099875061.1">
    <property type="nucleotide sequence ID" value="NZ_CP024608.1"/>
</dbReference>
<proteinExistence type="predicted"/>
<dbReference type="Proteomes" id="UP000229897">
    <property type="component" value="Chromosome"/>
</dbReference>
<reference evidence="2" key="1">
    <citation type="submission" date="2017-10" db="EMBL/GenBank/DDBJ databases">
        <title>Massilia psychrophilum sp. nov., a novel purple-pigmented bacterium isolated from Tianshan glacier, Xinjiang Municipality, China.</title>
        <authorList>
            <person name="Wang H."/>
        </authorList>
    </citation>
    <scope>NUCLEOTIDE SEQUENCE [LARGE SCALE GENOMIC DNA]</scope>
    <source>
        <strain evidence="2">B2</strain>
    </source>
</reference>
<evidence type="ECO:0000256" key="1">
    <source>
        <dbReference type="SAM" id="MobiDB-lite"/>
    </source>
</evidence>
<keyword evidence="3" id="KW-1185">Reference proteome</keyword>
<feature type="compositionally biased region" description="Basic and acidic residues" evidence="1">
    <location>
        <begin position="16"/>
        <end position="26"/>
    </location>
</feature>
<protein>
    <submittedName>
        <fullName evidence="2">Uncharacterized protein</fullName>
    </submittedName>
</protein>
<gene>
    <name evidence="2" type="ORF">CR152_11575</name>
</gene>
<dbReference type="OrthoDB" id="7572223at2"/>
<dbReference type="AlphaFoldDB" id="A0A2D2DJE7"/>
<sequence>MPDPPGKKPAGAQLSRLDRYKRDKVQPDMPPIDGGEYLINYFWEVGPVMAGMDGPVVISQAEIRAWQENAGIDLQPWQAGLLRRLSQDYLAQSHAAKDSACKPPYGELYRSPNLSKLIDAALD</sequence>
<evidence type="ECO:0000313" key="3">
    <source>
        <dbReference type="Proteomes" id="UP000229897"/>
    </source>
</evidence>